<dbReference type="Proteomes" id="UP000215914">
    <property type="component" value="Unassembled WGS sequence"/>
</dbReference>
<accession>A0A9K3ID88</accession>
<evidence type="ECO:0000313" key="2">
    <source>
        <dbReference type="Proteomes" id="UP000215914"/>
    </source>
</evidence>
<keyword evidence="2" id="KW-1185">Reference proteome</keyword>
<organism evidence="1 2">
    <name type="scientific">Helianthus annuus</name>
    <name type="common">Common sunflower</name>
    <dbReference type="NCBI Taxonomy" id="4232"/>
    <lineage>
        <taxon>Eukaryota</taxon>
        <taxon>Viridiplantae</taxon>
        <taxon>Streptophyta</taxon>
        <taxon>Embryophyta</taxon>
        <taxon>Tracheophyta</taxon>
        <taxon>Spermatophyta</taxon>
        <taxon>Magnoliopsida</taxon>
        <taxon>eudicotyledons</taxon>
        <taxon>Gunneridae</taxon>
        <taxon>Pentapetalae</taxon>
        <taxon>asterids</taxon>
        <taxon>campanulids</taxon>
        <taxon>Asterales</taxon>
        <taxon>Asteraceae</taxon>
        <taxon>Asteroideae</taxon>
        <taxon>Heliantheae alliance</taxon>
        <taxon>Heliantheae</taxon>
        <taxon>Helianthus</taxon>
    </lineage>
</organism>
<reference evidence="1" key="1">
    <citation type="journal article" date="2017" name="Nature">
        <title>The sunflower genome provides insights into oil metabolism, flowering and Asterid evolution.</title>
        <authorList>
            <person name="Badouin H."/>
            <person name="Gouzy J."/>
            <person name="Grassa C.J."/>
            <person name="Murat F."/>
            <person name="Staton S.E."/>
            <person name="Cottret L."/>
            <person name="Lelandais-Briere C."/>
            <person name="Owens G.L."/>
            <person name="Carrere S."/>
            <person name="Mayjonade B."/>
            <person name="Legrand L."/>
            <person name="Gill N."/>
            <person name="Kane N.C."/>
            <person name="Bowers J.E."/>
            <person name="Hubner S."/>
            <person name="Bellec A."/>
            <person name="Berard A."/>
            <person name="Berges H."/>
            <person name="Blanchet N."/>
            <person name="Boniface M.C."/>
            <person name="Brunel D."/>
            <person name="Catrice O."/>
            <person name="Chaidir N."/>
            <person name="Claudel C."/>
            <person name="Donnadieu C."/>
            <person name="Faraut T."/>
            <person name="Fievet G."/>
            <person name="Helmstetter N."/>
            <person name="King M."/>
            <person name="Knapp S.J."/>
            <person name="Lai Z."/>
            <person name="Le Paslier M.C."/>
            <person name="Lippi Y."/>
            <person name="Lorenzon L."/>
            <person name="Mandel J.R."/>
            <person name="Marage G."/>
            <person name="Marchand G."/>
            <person name="Marquand E."/>
            <person name="Bret-Mestries E."/>
            <person name="Morien E."/>
            <person name="Nambeesan S."/>
            <person name="Nguyen T."/>
            <person name="Pegot-Espagnet P."/>
            <person name="Pouilly N."/>
            <person name="Raftis F."/>
            <person name="Sallet E."/>
            <person name="Schiex T."/>
            <person name="Thomas J."/>
            <person name="Vandecasteele C."/>
            <person name="Vares D."/>
            <person name="Vear F."/>
            <person name="Vautrin S."/>
            <person name="Crespi M."/>
            <person name="Mangin B."/>
            <person name="Burke J.M."/>
            <person name="Salse J."/>
            <person name="Munos S."/>
            <person name="Vincourt P."/>
            <person name="Rieseberg L.H."/>
            <person name="Langlade N.B."/>
        </authorList>
    </citation>
    <scope>NUCLEOTIDE SEQUENCE</scope>
    <source>
        <tissue evidence="1">Leaves</tissue>
    </source>
</reference>
<sequence length="42" mass="4810">MFDAASRYLLFPLKRAVADALLPHLQMVPPSQLCHWLILSDM</sequence>
<evidence type="ECO:0000313" key="1">
    <source>
        <dbReference type="EMBL" id="KAF5794627.1"/>
    </source>
</evidence>
<dbReference type="Gramene" id="mRNA:HanXRQr2_Chr08g0330211">
    <property type="protein sequence ID" value="mRNA:HanXRQr2_Chr08g0330211"/>
    <property type="gene ID" value="HanXRQr2_Chr08g0330211"/>
</dbReference>
<gene>
    <name evidence="1" type="ORF">HanXRQr2_Chr08g0330211</name>
</gene>
<dbReference type="EMBL" id="MNCJ02000323">
    <property type="protein sequence ID" value="KAF5794627.1"/>
    <property type="molecule type" value="Genomic_DNA"/>
</dbReference>
<reference evidence="1" key="2">
    <citation type="submission" date="2020-06" db="EMBL/GenBank/DDBJ databases">
        <title>Helianthus annuus Genome sequencing and assembly Release 2.</title>
        <authorList>
            <person name="Gouzy J."/>
            <person name="Langlade N."/>
            <person name="Munos S."/>
        </authorList>
    </citation>
    <scope>NUCLEOTIDE SEQUENCE</scope>
    <source>
        <tissue evidence="1">Leaves</tissue>
    </source>
</reference>
<dbReference type="AlphaFoldDB" id="A0A9K3ID88"/>
<protein>
    <submittedName>
        <fullName evidence="1">Uncharacterized protein</fullName>
    </submittedName>
</protein>
<comment type="caution">
    <text evidence="1">The sequence shown here is derived from an EMBL/GenBank/DDBJ whole genome shotgun (WGS) entry which is preliminary data.</text>
</comment>
<name>A0A9K3ID88_HELAN</name>
<proteinExistence type="predicted"/>